<gene>
    <name evidence="7" type="ORF">GCM10011309_23120</name>
</gene>
<comment type="function">
    <text evidence="1">Part of the ABC transporter FtsEX involved in cellular division. Important for assembly or stability of the septal ring.</text>
</comment>
<dbReference type="Pfam" id="PF00005">
    <property type="entry name" value="ABC_tran"/>
    <property type="match status" value="1"/>
</dbReference>
<accession>A0A918NGW5</accession>
<keyword evidence="5 7" id="KW-0067">ATP-binding</keyword>
<dbReference type="SMART" id="SM00382">
    <property type="entry name" value="AAA"/>
    <property type="match status" value="1"/>
</dbReference>
<dbReference type="PANTHER" id="PTHR24220">
    <property type="entry name" value="IMPORT ATP-BINDING PROTEIN"/>
    <property type="match status" value="1"/>
</dbReference>
<feature type="domain" description="ABC transporter" evidence="6">
    <location>
        <begin position="5"/>
        <end position="224"/>
    </location>
</feature>
<comment type="caution">
    <text evidence="7">The sequence shown here is derived from an EMBL/GenBank/DDBJ whole genome shotgun (WGS) entry which is preliminary data.</text>
</comment>
<evidence type="ECO:0000256" key="2">
    <source>
        <dbReference type="ARBA" id="ARBA00005417"/>
    </source>
</evidence>
<protein>
    <recommendedName>
        <fullName evidence="3">Cell division ATP-binding protein FtsE</fullName>
    </recommendedName>
</protein>
<evidence type="ECO:0000256" key="1">
    <source>
        <dbReference type="ARBA" id="ARBA00002579"/>
    </source>
</evidence>
<proteinExistence type="inferred from homology"/>
<keyword evidence="8" id="KW-1185">Reference proteome</keyword>
<dbReference type="RefSeq" id="WP_189586017.1">
    <property type="nucleotide sequence ID" value="NZ_BMYV01000002.1"/>
</dbReference>
<dbReference type="InterPro" id="IPR015854">
    <property type="entry name" value="ABC_transpr_LolD-like"/>
</dbReference>
<evidence type="ECO:0000313" key="7">
    <source>
        <dbReference type="EMBL" id="GGX72206.1"/>
    </source>
</evidence>
<evidence type="ECO:0000256" key="3">
    <source>
        <dbReference type="ARBA" id="ARBA00020019"/>
    </source>
</evidence>
<reference evidence="7 8" key="1">
    <citation type="journal article" date="2014" name="Int. J. Syst. Evol. Microbiol.">
        <title>Complete genome sequence of Corynebacterium casei LMG S-19264T (=DSM 44701T), isolated from a smear-ripened cheese.</title>
        <authorList>
            <consortium name="US DOE Joint Genome Institute (JGI-PGF)"/>
            <person name="Walter F."/>
            <person name="Albersmeier A."/>
            <person name="Kalinowski J."/>
            <person name="Ruckert C."/>
        </authorList>
    </citation>
    <scope>NUCLEOTIDE SEQUENCE [LARGE SCALE GENOMIC DNA]</scope>
    <source>
        <strain evidence="7 8">KCTC 23968</strain>
    </source>
</reference>
<dbReference type="Proteomes" id="UP000600865">
    <property type="component" value="Unassembled WGS sequence"/>
</dbReference>
<dbReference type="GO" id="GO:0016887">
    <property type="term" value="F:ATP hydrolysis activity"/>
    <property type="evidence" value="ECO:0007669"/>
    <property type="project" value="InterPro"/>
</dbReference>
<dbReference type="Gene3D" id="3.40.50.300">
    <property type="entry name" value="P-loop containing nucleotide triphosphate hydrolases"/>
    <property type="match status" value="1"/>
</dbReference>
<dbReference type="SUPFAM" id="SSF52540">
    <property type="entry name" value="P-loop containing nucleoside triphosphate hydrolases"/>
    <property type="match status" value="1"/>
</dbReference>
<dbReference type="GO" id="GO:0022857">
    <property type="term" value="F:transmembrane transporter activity"/>
    <property type="evidence" value="ECO:0007669"/>
    <property type="project" value="TreeGrafter"/>
</dbReference>
<dbReference type="GO" id="GO:0005524">
    <property type="term" value="F:ATP binding"/>
    <property type="evidence" value="ECO:0007669"/>
    <property type="project" value="UniProtKB-KW"/>
</dbReference>
<organism evidence="7 8">
    <name type="scientific">Litorimonas cladophorae</name>
    <dbReference type="NCBI Taxonomy" id="1220491"/>
    <lineage>
        <taxon>Bacteria</taxon>
        <taxon>Pseudomonadati</taxon>
        <taxon>Pseudomonadota</taxon>
        <taxon>Alphaproteobacteria</taxon>
        <taxon>Maricaulales</taxon>
        <taxon>Robiginitomaculaceae</taxon>
    </lineage>
</organism>
<keyword evidence="4" id="KW-0547">Nucleotide-binding</keyword>
<sequence>MPDLVNFERVALRYGRGPEVLTDATLDLPQGSFTFLTGPSGAGKSTLLKLCYLSLIPSRGLIRMFGRDSALLTNPERQAIKRRIGVVLQDFHLIEHLSVYENVALPLRVSGQSRSTYNADVVELLQWVGLGHRMQALPPTLSGGEKQRCAIARAVIAKPDLLIADEPTGNVDPVIGRRLLRLFSEMNRMGATVLIATHDTHLIDELDARVLRIEEGRVFKGKSQ</sequence>
<evidence type="ECO:0000259" key="6">
    <source>
        <dbReference type="PROSITE" id="PS50893"/>
    </source>
</evidence>
<dbReference type="GO" id="GO:0005886">
    <property type="term" value="C:plasma membrane"/>
    <property type="evidence" value="ECO:0007669"/>
    <property type="project" value="TreeGrafter"/>
</dbReference>
<dbReference type="InterPro" id="IPR027417">
    <property type="entry name" value="P-loop_NTPase"/>
</dbReference>
<dbReference type="AlphaFoldDB" id="A0A918NGW5"/>
<dbReference type="EMBL" id="BMYV01000002">
    <property type="protein sequence ID" value="GGX72206.1"/>
    <property type="molecule type" value="Genomic_DNA"/>
</dbReference>
<dbReference type="InterPro" id="IPR003593">
    <property type="entry name" value="AAA+_ATPase"/>
</dbReference>
<name>A0A918NGW5_9PROT</name>
<dbReference type="InterPro" id="IPR003439">
    <property type="entry name" value="ABC_transporter-like_ATP-bd"/>
</dbReference>
<evidence type="ECO:0000256" key="4">
    <source>
        <dbReference type="ARBA" id="ARBA00022741"/>
    </source>
</evidence>
<evidence type="ECO:0000313" key="8">
    <source>
        <dbReference type="Proteomes" id="UP000600865"/>
    </source>
</evidence>
<dbReference type="PROSITE" id="PS50893">
    <property type="entry name" value="ABC_TRANSPORTER_2"/>
    <property type="match status" value="1"/>
</dbReference>
<comment type="similarity">
    <text evidence="2">Belongs to the ABC transporter superfamily.</text>
</comment>
<dbReference type="FunFam" id="3.40.50.300:FF:000056">
    <property type="entry name" value="Cell division ATP-binding protein FtsE"/>
    <property type="match status" value="1"/>
</dbReference>
<evidence type="ECO:0000256" key="5">
    <source>
        <dbReference type="ARBA" id="ARBA00022840"/>
    </source>
</evidence>
<dbReference type="PANTHER" id="PTHR24220:SF470">
    <property type="entry name" value="CELL DIVISION ATP-BINDING PROTEIN FTSE"/>
    <property type="match status" value="1"/>
</dbReference>